<reference evidence="1" key="2">
    <citation type="journal article" date="2023" name="Int. J. Mol. Sci.">
        <title>De Novo Assembly and Annotation of 11 Diverse Shrub Willow (Salix) Genomes Reveals Novel Gene Organization in Sex-Linked Regions.</title>
        <authorList>
            <person name="Hyden B."/>
            <person name="Feng K."/>
            <person name="Yates T.B."/>
            <person name="Jawdy S."/>
            <person name="Cereghino C."/>
            <person name="Smart L.B."/>
            <person name="Muchero W."/>
        </authorList>
    </citation>
    <scope>NUCLEOTIDE SEQUENCE</scope>
    <source>
        <tissue evidence="1">Shoot tip</tissue>
    </source>
</reference>
<reference evidence="1" key="1">
    <citation type="submission" date="2022-11" db="EMBL/GenBank/DDBJ databases">
        <authorList>
            <person name="Hyden B.L."/>
            <person name="Feng K."/>
            <person name="Yates T."/>
            <person name="Jawdy S."/>
            <person name="Smart L.B."/>
            <person name="Muchero W."/>
        </authorList>
    </citation>
    <scope>NUCLEOTIDE SEQUENCE</scope>
    <source>
        <tissue evidence="1">Shoot tip</tissue>
    </source>
</reference>
<dbReference type="OrthoDB" id="1711136at2759"/>
<proteinExistence type="predicted"/>
<gene>
    <name evidence="1" type="ORF">OIU79_030209</name>
</gene>
<comment type="caution">
    <text evidence="1">The sequence shown here is derived from an EMBL/GenBank/DDBJ whole genome shotgun (WGS) entry which is preliminary data.</text>
</comment>
<evidence type="ECO:0000313" key="2">
    <source>
        <dbReference type="Proteomes" id="UP001151532"/>
    </source>
</evidence>
<accession>A0A9Q0VI67</accession>
<dbReference type="AlphaFoldDB" id="A0A9Q0VI67"/>
<organism evidence="1 2">
    <name type="scientific">Salix purpurea</name>
    <name type="common">Purple osier willow</name>
    <dbReference type="NCBI Taxonomy" id="77065"/>
    <lineage>
        <taxon>Eukaryota</taxon>
        <taxon>Viridiplantae</taxon>
        <taxon>Streptophyta</taxon>
        <taxon>Embryophyta</taxon>
        <taxon>Tracheophyta</taxon>
        <taxon>Spermatophyta</taxon>
        <taxon>Magnoliopsida</taxon>
        <taxon>eudicotyledons</taxon>
        <taxon>Gunneridae</taxon>
        <taxon>Pentapetalae</taxon>
        <taxon>rosids</taxon>
        <taxon>fabids</taxon>
        <taxon>Malpighiales</taxon>
        <taxon>Salicaceae</taxon>
        <taxon>Saliceae</taxon>
        <taxon>Salix</taxon>
    </lineage>
</organism>
<protein>
    <submittedName>
        <fullName evidence="1">Uncharacterized protein</fullName>
    </submittedName>
</protein>
<keyword evidence="2" id="KW-1185">Reference proteome</keyword>
<sequence length="100" mass="11955">MKKFYVGCALRERSVWFCSPVDIVSFAAPAVRSVKNVLFVVSLSRSAYLCTMFSFYHAQWFCKMMITWSPHTRYTSFNREVHYAADHNFYFFMWCLFKLT</sequence>
<evidence type="ECO:0000313" key="1">
    <source>
        <dbReference type="EMBL" id="KAJ6749266.1"/>
    </source>
</evidence>
<name>A0A9Q0VI67_SALPP</name>
<dbReference type="EMBL" id="JAPFFK010000008">
    <property type="protein sequence ID" value="KAJ6749266.1"/>
    <property type="molecule type" value="Genomic_DNA"/>
</dbReference>
<dbReference type="Proteomes" id="UP001151532">
    <property type="component" value="Chromosome 12"/>
</dbReference>